<evidence type="ECO:0000256" key="1">
    <source>
        <dbReference type="ARBA" id="ARBA00022603"/>
    </source>
</evidence>
<evidence type="ECO:0000256" key="2">
    <source>
        <dbReference type="ARBA" id="ARBA00022679"/>
    </source>
</evidence>
<dbReference type="PANTHER" id="PTHR33841:SF5">
    <property type="entry name" value="DNA METHYLASE (MODIFICATION METHYLASE) (METHYLTRANSFERASE)-RELATED"/>
    <property type="match status" value="1"/>
</dbReference>
<protein>
    <submittedName>
        <fullName evidence="4">Modification methylase NspV</fullName>
    </submittedName>
</protein>
<reference evidence="4" key="1">
    <citation type="journal article" date="2015" name="PeerJ">
        <title>First genomic representation of candidate bacterial phylum KSB3 points to enhanced environmental sensing as a trigger of wastewater bulking.</title>
        <authorList>
            <person name="Sekiguchi Y."/>
            <person name="Ohashi A."/>
            <person name="Parks D.H."/>
            <person name="Yamauchi T."/>
            <person name="Tyson G.W."/>
            <person name="Hugenholtz P."/>
        </authorList>
    </citation>
    <scope>NUCLEOTIDE SEQUENCE [LARGE SCALE GENOMIC DNA]</scope>
</reference>
<organism evidence="4">
    <name type="scientific">Vecturithrix granuli</name>
    <dbReference type="NCBI Taxonomy" id="1499967"/>
    <lineage>
        <taxon>Bacteria</taxon>
        <taxon>Candidatus Moduliflexota</taxon>
        <taxon>Candidatus Vecturitrichia</taxon>
        <taxon>Candidatus Vecturitrichales</taxon>
        <taxon>Candidatus Vecturitrichaceae</taxon>
        <taxon>Candidatus Vecturithrix</taxon>
    </lineage>
</organism>
<gene>
    <name evidence="4" type="ORF">U27_01850</name>
</gene>
<dbReference type="SUPFAM" id="SSF53335">
    <property type="entry name" value="S-adenosyl-L-methionine-dependent methyltransferases"/>
    <property type="match status" value="1"/>
</dbReference>
<dbReference type="Gene3D" id="3.40.50.150">
    <property type="entry name" value="Vaccinia Virus protein VP39"/>
    <property type="match status" value="1"/>
</dbReference>
<dbReference type="GO" id="GO:0032259">
    <property type="term" value="P:methylation"/>
    <property type="evidence" value="ECO:0007669"/>
    <property type="project" value="UniProtKB-KW"/>
</dbReference>
<dbReference type="InterPro" id="IPR050953">
    <property type="entry name" value="N4_N6_ade-DNA_methylase"/>
</dbReference>
<evidence type="ECO:0000256" key="3">
    <source>
        <dbReference type="ARBA" id="ARBA00022691"/>
    </source>
</evidence>
<dbReference type="AlphaFoldDB" id="A0A0S6W9A2"/>
<dbReference type="GO" id="GO:0008168">
    <property type="term" value="F:methyltransferase activity"/>
    <property type="evidence" value="ECO:0007669"/>
    <property type="project" value="UniProtKB-KW"/>
</dbReference>
<keyword evidence="2" id="KW-0808">Transferase</keyword>
<dbReference type="STRING" id="1499967.U27_01850"/>
<accession>A0A0S6W9A2</accession>
<dbReference type="Proteomes" id="UP000030661">
    <property type="component" value="Unassembled WGS sequence"/>
</dbReference>
<dbReference type="EMBL" id="DF820463">
    <property type="protein sequence ID" value="GAK55019.1"/>
    <property type="molecule type" value="Genomic_DNA"/>
</dbReference>
<keyword evidence="3" id="KW-0949">S-adenosyl-L-methionine</keyword>
<sequence length="489" mass="55671">MSQTQRIAYGDFQTPEQLARRVTALLKDLDLHPTVIIEPTCGIGNFVHAALNTFGKHPRYIAFDINSSYLAQLRASLPQDNHTQITIETKNFFEHDWSTFFQDFQTDHILMLGNPPWVTNAKLGMIGSSNAPQKSNFQRYSGLAAKTGKANFDIAEWMLIKLLESLQGHTAWIAMLCKTATVRKVLRYAWEQDFQIGQSSLHLIDTNASFQVSVDACLFLTHIGAPQSTKEAAVYSSLDFCHKISRFEMYGTELVADIDLYQDVKEFDGASEYIWRSGIKHDAAKVIELSQKGSHFVNGFGEIADIEDDYIFPLLKSSDIANHRLIPHKYVILTQTSMGEDTAKIKTCAPKTWKYLVCYRDILQSRKSSIYKNRPPFSIFGVGKYSFAPWKVAVSGFYKQMRFAVLGQQAGKPIMVDDTCYFISCFSEAEAAFLTTLLNSERCQQLLRSLVFFDAKRPITRDILKRIDIKRLAAYYQQEKTARHHLLPR</sequence>
<dbReference type="PRINTS" id="PR00507">
    <property type="entry name" value="N12N6MTFRASE"/>
</dbReference>
<evidence type="ECO:0000313" key="5">
    <source>
        <dbReference type="Proteomes" id="UP000030661"/>
    </source>
</evidence>
<keyword evidence="1 4" id="KW-0489">Methyltransferase</keyword>
<evidence type="ECO:0000313" key="4">
    <source>
        <dbReference type="EMBL" id="GAK55019.1"/>
    </source>
</evidence>
<dbReference type="PANTHER" id="PTHR33841">
    <property type="entry name" value="DNA METHYLTRANSFERASE YEEA-RELATED"/>
    <property type="match status" value="1"/>
</dbReference>
<dbReference type="eggNOG" id="COG0827">
    <property type="taxonomic scope" value="Bacteria"/>
</dbReference>
<proteinExistence type="predicted"/>
<dbReference type="InterPro" id="IPR029063">
    <property type="entry name" value="SAM-dependent_MTases_sf"/>
</dbReference>
<dbReference type="HOGENOM" id="CLU_044835_0_0_0"/>
<name>A0A0S6W9A2_VECG1</name>
<keyword evidence="5" id="KW-1185">Reference proteome</keyword>